<reference evidence="2" key="1">
    <citation type="submission" date="2014-09" db="EMBL/GenBank/DDBJ databases">
        <authorList>
            <person name="Mudge J."/>
            <person name="Ramaraj T."/>
            <person name="Lindquist I.E."/>
            <person name="Bharti A.K."/>
            <person name="Sundararajan A."/>
            <person name="Cameron C.T."/>
            <person name="Woodward J.E."/>
            <person name="May G.D."/>
            <person name="Brubaker C."/>
            <person name="Broadhvest J."/>
            <person name="Wilkins T.A."/>
        </authorList>
    </citation>
    <scope>NUCLEOTIDE SEQUENCE</scope>
    <source>
        <strain evidence="2">cv. AKA8401</strain>
    </source>
</reference>
<organism evidence="1 2">
    <name type="scientific">Gossypium arboreum</name>
    <name type="common">Tree cotton</name>
    <name type="synonym">Gossypium nanking</name>
    <dbReference type="NCBI Taxonomy" id="29729"/>
    <lineage>
        <taxon>Eukaryota</taxon>
        <taxon>Viridiplantae</taxon>
        <taxon>Streptophyta</taxon>
        <taxon>Embryophyta</taxon>
        <taxon>Tracheophyta</taxon>
        <taxon>Spermatophyta</taxon>
        <taxon>Magnoliopsida</taxon>
        <taxon>eudicotyledons</taxon>
        <taxon>Gunneridae</taxon>
        <taxon>Pentapetalae</taxon>
        <taxon>rosids</taxon>
        <taxon>malvids</taxon>
        <taxon>Malvales</taxon>
        <taxon>Malvaceae</taxon>
        <taxon>Malvoideae</taxon>
        <taxon>Gossypium</taxon>
    </lineage>
</organism>
<name>A0A0B0NJ22_GOSAR</name>
<gene>
    <name evidence="1" type="ORF">F383_00275</name>
</gene>
<proteinExistence type="predicted"/>
<protein>
    <submittedName>
        <fullName evidence="1">Uncharacterized protein</fullName>
    </submittedName>
</protein>
<sequence length="37" mass="4338">MRLRTEISIDWHFRSRRIGSIFVVGDLAWNGNPDNAH</sequence>
<keyword evidence="2" id="KW-1185">Reference proteome</keyword>
<dbReference type="Proteomes" id="UP000032142">
    <property type="component" value="Unassembled WGS sequence"/>
</dbReference>
<evidence type="ECO:0000313" key="1">
    <source>
        <dbReference type="EMBL" id="KHG12657.1"/>
    </source>
</evidence>
<dbReference type="EMBL" id="KN398052">
    <property type="protein sequence ID" value="KHG12657.1"/>
    <property type="molecule type" value="Genomic_DNA"/>
</dbReference>
<dbReference type="AlphaFoldDB" id="A0A0B0NJ22"/>
<accession>A0A0B0NJ22</accession>
<evidence type="ECO:0000313" key="2">
    <source>
        <dbReference type="Proteomes" id="UP000032142"/>
    </source>
</evidence>